<dbReference type="Proteomes" id="UP000009080">
    <property type="component" value="Chromosome"/>
</dbReference>
<dbReference type="KEGG" id="ttu:TERTU_3386"/>
<dbReference type="RefSeq" id="WP_015820551.1">
    <property type="nucleotide sequence ID" value="NC_012997.1"/>
</dbReference>
<organism evidence="2 3">
    <name type="scientific">Teredinibacter turnerae (strain ATCC 39867 / T7901)</name>
    <dbReference type="NCBI Taxonomy" id="377629"/>
    <lineage>
        <taxon>Bacteria</taxon>
        <taxon>Pseudomonadati</taxon>
        <taxon>Pseudomonadota</taxon>
        <taxon>Gammaproteobacteria</taxon>
        <taxon>Cellvibrionales</taxon>
        <taxon>Cellvibrionaceae</taxon>
        <taxon>Teredinibacter</taxon>
    </lineage>
</organism>
<protein>
    <recommendedName>
        <fullName evidence="1">Retropepsin-like aspartic endopeptidase domain-containing protein</fullName>
    </recommendedName>
</protein>
<dbReference type="EMBL" id="CP001614">
    <property type="protein sequence ID" value="ACR14437.1"/>
    <property type="molecule type" value="Genomic_DNA"/>
</dbReference>
<dbReference type="PANTHER" id="PTHR38037:SF2">
    <property type="entry name" value="ATP-DEPENDENT ZINC PROTEASE DOMAIN-CONTAINING PROTEIN-RELATED"/>
    <property type="match status" value="1"/>
</dbReference>
<dbReference type="InterPro" id="IPR021109">
    <property type="entry name" value="Peptidase_aspartic_dom_sf"/>
</dbReference>
<proteinExistence type="predicted"/>
<dbReference type="OrthoDB" id="9782977at2"/>
<sequence>MNKLIIGNLESIHLPDLGIRDLQVRIDTGAQSSSLHVDNLKRIQRSGRPWVCFDLHPDLYNTDDIVRCESPVHDIRRIKSSNGESQQRYVIRTTIDLGGQTWPIDITLSNRSDMTYLMLLGREGMGDRVLVDPSATFVTTPGSVED</sequence>
<dbReference type="HOGENOM" id="CLU_099424_1_1_6"/>
<accession>C5BQP3</accession>
<dbReference type="InterPro" id="IPR008503">
    <property type="entry name" value="Asp_endopeptidase"/>
</dbReference>
<evidence type="ECO:0000259" key="1">
    <source>
        <dbReference type="Pfam" id="PF05618"/>
    </source>
</evidence>
<name>C5BQP3_TERTT</name>
<evidence type="ECO:0000313" key="2">
    <source>
        <dbReference type="EMBL" id="ACR14437.1"/>
    </source>
</evidence>
<dbReference type="AlphaFoldDB" id="C5BQP3"/>
<reference evidence="2 3" key="1">
    <citation type="journal article" date="2009" name="PLoS ONE">
        <title>The complete genome of Teredinibacter turnerae T7901: an intracellular endosymbiont of marine wood-boring bivalves (shipworms).</title>
        <authorList>
            <person name="Yang J.C."/>
            <person name="Madupu R."/>
            <person name="Durkin A.S."/>
            <person name="Ekborg N.A."/>
            <person name="Pedamallu C.S."/>
            <person name="Hostetler J.B."/>
            <person name="Radune D."/>
            <person name="Toms B.S."/>
            <person name="Henrissat B."/>
            <person name="Coutinho P.M."/>
            <person name="Schwarz S."/>
            <person name="Field L."/>
            <person name="Trindade-Silva A.E."/>
            <person name="Soares C.A.G."/>
            <person name="Elshahawi S."/>
            <person name="Hanora A."/>
            <person name="Schmidt E.W."/>
            <person name="Haygood M.G."/>
            <person name="Posfai J."/>
            <person name="Benner J."/>
            <person name="Madinger C."/>
            <person name="Nove J."/>
            <person name="Anton B."/>
            <person name="Chaudhary K."/>
            <person name="Foster J."/>
            <person name="Holman A."/>
            <person name="Kumar S."/>
            <person name="Lessard P.A."/>
            <person name="Luyten Y.A."/>
            <person name="Slatko B."/>
            <person name="Wood N."/>
            <person name="Wu B."/>
            <person name="Teplitski M."/>
            <person name="Mougous J.D."/>
            <person name="Ward N."/>
            <person name="Eisen J.A."/>
            <person name="Badger J.H."/>
            <person name="Distel D.L."/>
        </authorList>
    </citation>
    <scope>NUCLEOTIDE SEQUENCE [LARGE SCALE GENOMIC DNA]</scope>
    <source>
        <strain evidence="3">ATCC 39867 / T7901</strain>
    </source>
</reference>
<evidence type="ECO:0000313" key="3">
    <source>
        <dbReference type="Proteomes" id="UP000009080"/>
    </source>
</evidence>
<dbReference type="Pfam" id="PF05618">
    <property type="entry name" value="Zn_protease"/>
    <property type="match status" value="1"/>
</dbReference>
<feature type="domain" description="Retropepsin-like aspartic endopeptidase" evidence="1">
    <location>
        <begin position="5"/>
        <end position="139"/>
    </location>
</feature>
<gene>
    <name evidence="2" type="ordered locus">TERTU_3386</name>
</gene>
<keyword evidence="3" id="KW-1185">Reference proteome</keyword>
<dbReference type="SUPFAM" id="SSF50630">
    <property type="entry name" value="Acid proteases"/>
    <property type="match status" value="1"/>
</dbReference>
<dbReference type="eggNOG" id="COG4067">
    <property type="taxonomic scope" value="Bacteria"/>
</dbReference>
<dbReference type="PANTHER" id="PTHR38037">
    <property type="entry name" value="ZN_PROTEASE DOMAIN-CONTAINING PROTEIN"/>
    <property type="match status" value="1"/>
</dbReference>
<dbReference type="Gene3D" id="2.40.70.10">
    <property type="entry name" value="Acid Proteases"/>
    <property type="match status" value="1"/>
</dbReference>
<dbReference type="STRING" id="377629.TERTU_3386"/>